<dbReference type="AlphaFoldDB" id="A0A6N2K1Z3"/>
<organism evidence="1">
    <name type="scientific">Salix viminalis</name>
    <name type="common">Common osier</name>
    <name type="synonym">Basket willow</name>
    <dbReference type="NCBI Taxonomy" id="40686"/>
    <lineage>
        <taxon>Eukaryota</taxon>
        <taxon>Viridiplantae</taxon>
        <taxon>Streptophyta</taxon>
        <taxon>Embryophyta</taxon>
        <taxon>Tracheophyta</taxon>
        <taxon>Spermatophyta</taxon>
        <taxon>Magnoliopsida</taxon>
        <taxon>eudicotyledons</taxon>
        <taxon>Gunneridae</taxon>
        <taxon>Pentapetalae</taxon>
        <taxon>rosids</taxon>
        <taxon>fabids</taxon>
        <taxon>Malpighiales</taxon>
        <taxon>Salicaceae</taxon>
        <taxon>Saliceae</taxon>
        <taxon>Salix</taxon>
    </lineage>
</organism>
<protein>
    <recommendedName>
        <fullName evidence="2">Reverse transcriptase Ty1/copia-type domain-containing protein</fullName>
    </recommendedName>
</protein>
<dbReference type="EMBL" id="CAADRP010000047">
    <property type="protein sequence ID" value="VFU22224.1"/>
    <property type="molecule type" value="Genomic_DNA"/>
</dbReference>
<evidence type="ECO:0000313" key="1">
    <source>
        <dbReference type="EMBL" id="VFU22224.1"/>
    </source>
</evidence>
<proteinExistence type="predicted"/>
<dbReference type="CDD" id="cd09272">
    <property type="entry name" value="RNase_HI_RT_Ty1"/>
    <property type="match status" value="1"/>
</dbReference>
<gene>
    <name evidence="1" type="ORF">SVIM_LOCUS21846</name>
</gene>
<dbReference type="PANTHER" id="PTHR11439">
    <property type="entry name" value="GAG-POL-RELATED RETROTRANSPOSON"/>
    <property type="match status" value="1"/>
</dbReference>
<reference evidence="1" key="1">
    <citation type="submission" date="2019-03" db="EMBL/GenBank/DDBJ databases">
        <authorList>
            <person name="Mank J."/>
            <person name="Almeida P."/>
        </authorList>
    </citation>
    <scope>NUCLEOTIDE SEQUENCE</scope>
    <source>
        <strain evidence="1">78183</strain>
    </source>
</reference>
<dbReference type="PANTHER" id="PTHR11439:SF467">
    <property type="entry name" value="INTEGRASE CATALYTIC DOMAIN-CONTAINING PROTEIN"/>
    <property type="match status" value="1"/>
</dbReference>
<accession>A0A6N2K1Z3</accession>
<name>A0A6N2K1Z3_SALVM</name>
<evidence type="ECO:0008006" key="2">
    <source>
        <dbReference type="Google" id="ProtNLM"/>
    </source>
</evidence>
<sequence>MELVAIFQDIDCRSASQVGTVDDVFHLHSAMARLQAHIFLNDLDPSLEQIHAICTANDITSLVIGEGSIILTNTITRDPVIIIPSLVYNLLLEVQKIKGYTYSDWTGNQTDRRLTLGYFMFVEGNLVTWRSMKQKVVARSSTEVEYRGMIHGVCELLWIKQVLQDLGIDHGTSMGLHCDNETTIKIVHNYVQHDCTKHVEIRVLVEDKEIVDSLMGGKHRKAGKFALSGCLSCTQTKYGVLKDRLGHTTIDFGIAPQKLASYQNGDIKNTDPLERLQSMRANIYMIRMFILQIQNSKWNGLLIQELKAQQKK</sequence>